<dbReference type="AlphaFoldDB" id="A0A4Y7PGV4"/>
<feature type="transmembrane region" description="Helical" evidence="1">
    <location>
        <begin position="80"/>
        <end position="101"/>
    </location>
</feature>
<dbReference type="VEuPathDB" id="FungiDB:BD410DRAFT_858077"/>
<dbReference type="EMBL" id="ML170314">
    <property type="protein sequence ID" value="TDL14704.1"/>
    <property type="molecule type" value="Genomic_DNA"/>
</dbReference>
<evidence type="ECO:0000313" key="2">
    <source>
        <dbReference type="EMBL" id="TDL14704.1"/>
    </source>
</evidence>
<gene>
    <name evidence="2" type="ORF">BD410DRAFT_858077</name>
</gene>
<feature type="transmembrane region" description="Helical" evidence="1">
    <location>
        <begin position="322"/>
        <end position="343"/>
    </location>
</feature>
<keyword evidence="1" id="KW-0812">Transmembrane</keyword>
<keyword evidence="3" id="KW-1185">Reference proteome</keyword>
<keyword evidence="1" id="KW-0472">Membrane</keyword>
<accession>A0A4Y7PGV4</accession>
<dbReference type="STRING" id="50990.A0A4Y7PGV4"/>
<keyword evidence="1" id="KW-1133">Transmembrane helix</keyword>
<dbReference type="OrthoDB" id="9451547at2759"/>
<evidence type="ECO:0000313" key="3">
    <source>
        <dbReference type="Proteomes" id="UP000294933"/>
    </source>
</evidence>
<dbReference type="PANTHER" id="PTHR35043:SF7">
    <property type="entry name" value="TRANSCRIPTION FACTOR DOMAIN-CONTAINING PROTEIN"/>
    <property type="match status" value="1"/>
</dbReference>
<feature type="transmembrane region" description="Helical" evidence="1">
    <location>
        <begin position="48"/>
        <end position="68"/>
    </location>
</feature>
<feature type="transmembrane region" description="Helical" evidence="1">
    <location>
        <begin position="394"/>
        <end position="418"/>
    </location>
</feature>
<sequence>MSIVPAVFYLSRRVVSVDALPLSAAAVDRLTPSPCDDMDSDDRTISDIVWSCLTTIFSCTWVAIHSNIPAPSESSFEIGLHHFGVVFMAIIAPELVIMWAMRQWIVSRRLAKEQHRMGWSQTHGFFAIMGGFMLFTGQEALRVISPTEIVDPSPDGEITLPEGNVAFPEITKKEIDDKSKGDIISKGFVIVQTGWFVCQCIARGVKHLPITELELVTLAFAVLNFTTYALWWNKPLGVQCAHRVQIIGEVVKDGTAGDEERPTDIFIRFRMRFDQLSPVWKKIILPFMPFVELGLSITGAGIEPGAKKVPSFYAGELTDREGWKGGLTSAAVAIVFGAVHCIAWSFEFPSEEKEILWRACSLAITCFPVTIVSFGILGTILVDIAKMRRGFARGVIHIFGSCILTTTYIVMPVIYIFARAILLVEAFILLRSLPCGAFKTVKWTTFIPHV</sequence>
<reference evidence="2 3" key="1">
    <citation type="submission" date="2018-06" db="EMBL/GenBank/DDBJ databases">
        <title>A transcriptomic atlas of mushroom development highlights an independent origin of complex multicellularity.</title>
        <authorList>
            <consortium name="DOE Joint Genome Institute"/>
            <person name="Krizsan K."/>
            <person name="Almasi E."/>
            <person name="Merenyi Z."/>
            <person name="Sahu N."/>
            <person name="Viragh M."/>
            <person name="Koszo T."/>
            <person name="Mondo S."/>
            <person name="Kiss B."/>
            <person name="Balint B."/>
            <person name="Kues U."/>
            <person name="Barry K."/>
            <person name="Hegedus J.C."/>
            <person name="Henrissat B."/>
            <person name="Johnson J."/>
            <person name="Lipzen A."/>
            <person name="Ohm R."/>
            <person name="Nagy I."/>
            <person name="Pangilinan J."/>
            <person name="Yan J."/>
            <person name="Xiong Y."/>
            <person name="Grigoriev I.V."/>
            <person name="Hibbett D.S."/>
            <person name="Nagy L.G."/>
        </authorList>
    </citation>
    <scope>NUCLEOTIDE SEQUENCE [LARGE SCALE GENOMIC DNA]</scope>
    <source>
        <strain evidence="2 3">SZMC22713</strain>
    </source>
</reference>
<name>A0A4Y7PGV4_9AGAM</name>
<evidence type="ECO:0000256" key="1">
    <source>
        <dbReference type="SAM" id="Phobius"/>
    </source>
</evidence>
<dbReference type="PANTHER" id="PTHR35043">
    <property type="entry name" value="TRANSCRIPTION FACTOR DOMAIN-CONTAINING PROTEIN"/>
    <property type="match status" value="1"/>
</dbReference>
<dbReference type="Proteomes" id="UP000294933">
    <property type="component" value="Unassembled WGS sequence"/>
</dbReference>
<proteinExistence type="predicted"/>
<protein>
    <submittedName>
        <fullName evidence="2">Uncharacterized protein</fullName>
    </submittedName>
</protein>
<feature type="transmembrane region" description="Helical" evidence="1">
    <location>
        <begin position="355"/>
        <end position="382"/>
    </location>
</feature>
<organism evidence="2 3">
    <name type="scientific">Rickenella mellea</name>
    <dbReference type="NCBI Taxonomy" id="50990"/>
    <lineage>
        <taxon>Eukaryota</taxon>
        <taxon>Fungi</taxon>
        <taxon>Dikarya</taxon>
        <taxon>Basidiomycota</taxon>
        <taxon>Agaricomycotina</taxon>
        <taxon>Agaricomycetes</taxon>
        <taxon>Hymenochaetales</taxon>
        <taxon>Rickenellaceae</taxon>
        <taxon>Rickenella</taxon>
    </lineage>
</organism>